<dbReference type="InterPro" id="IPR011009">
    <property type="entry name" value="Kinase-like_dom_sf"/>
</dbReference>
<evidence type="ECO:0000256" key="7">
    <source>
        <dbReference type="ARBA" id="ARBA00022989"/>
    </source>
</evidence>
<dbReference type="OrthoDB" id="4062651at2759"/>
<evidence type="ECO:0000256" key="5">
    <source>
        <dbReference type="ARBA" id="ARBA00022741"/>
    </source>
</evidence>
<evidence type="ECO:0000256" key="6">
    <source>
        <dbReference type="ARBA" id="ARBA00022840"/>
    </source>
</evidence>
<dbReference type="Gene3D" id="1.10.510.10">
    <property type="entry name" value="Transferase(Phosphotransferase) domain 1"/>
    <property type="match status" value="1"/>
</dbReference>
<keyword evidence="12" id="KW-1185">Reference proteome</keyword>
<dbReference type="EMBL" id="UYRT01100757">
    <property type="protein sequence ID" value="VDN42694.1"/>
    <property type="molecule type" value="Genomic_DNA"/>
</dbReference>
<keyword evidence="6" id="KW-0067">ATP-binding</keyword>
<evidence type="ECO:0000256" key="4">
    <source>
        <dbReference type="ARBA" id="ARBA00022737"/>
    </source>
</evidence>
<proteinExistence type="predicted"/>
<evidence type="ECO:0000256" key="3">
    <source>
        <dbReference type="ARBA" id="ARBA00022729"/>
    </source>
</evidence>
<dbReference type="PANTHER" id="PTHR24416:SF525">
    <property type="entry name" value="INSULIN-LIKE RECEPTOR"/>
    <property type="match status" value="1"/>
</dbReference>
<dbReference type="InterPro" id="IPR001245">
    <property type="entry name" value="Ser-Thr/Tyr_kinase_cat_dom"/>
</dbReference>
<keyword evidence="4" id="KW-0677">Repeat</keyword>
<dbReference type="SUPFAM" id="SSF56112">
    <property type="entry name" value="Protein kinase-like (PK-like)"/>
    <property type="match status" value="1"/>
</dbReference>
<evidence type="ECO:0000256" key="8">
    <source>
        <dbReference type="ARBA" id="ARBA00023136"/>
    </source>
</evidence>
<feature type="domain" description="Serine-threonine/tyrosine-protein kinase catalytic" evidence="10">
    <location>
        <begin position="3"/>
        <end position="45"/>
    </location>
</feature>
<keyword evidence="7" id="KW-1133">Transmembrane helix</keyword>
<gene>
    <name evidence="11" type="ORF">GPUH_LOCUS24328</name>
</gene>
<dbReference type="PANTHER" id="PTHR24416">
    <property type="entry name" value="TYROSINE-PROTEIN KINASE RECEPTOR"/>
    <property type="match status" value="1"/>
</dbReference>
<evidence type="ECO:0000313" key="12">
    <source>
        <dbReference type="Proteomes" id="UP000271098"/>
    </source>
</evidence>
<keyword evidence="8" id="KW-0472">Membrane</keyword>
<evidence type="ECO:0000256" key="2">
    <source>
        <dbReference type="ARBA" id="ARBA00022692"/>
    </source>
</evidence>
<sequence length="208" mass="22535">MSLIVNGGRLEPPVGVPDQIYSIMLACWSTVDNDRPRFDDIIESLDSMLQDPVMQSMPLPTIVHRLSQTQPASSNPPLPDSPSSVAESISQNAYSQSTINTMLNSFSEAATPSDCVPLPTTGDGVNFSVCTPYQPQGLEPFCAVEDSQIAAHSLWAAEQIASTHSDAEEPVDNCRNQAFSSRTLQDAAAGSRRPVVDTVSIAYFFFFF</sequence>
<dbReference type="GO" id="GO:0007169">
    <property type="term" value="P:cell surface receptor protein tyrosine kinase signaling pathway"/>
    <property type="evidence" value="ECO:0007669"/>
    <property type="project" value="TreeGrafter"/>
</dbReference>
<dbReference type="GO" id="GO:0005524">
    <property type="term" value="F:ATP binding"/>
    <property type="evidence" value="ECO:0007669"/>
    <property type="project" value="UniProtKB-KW"/>
</dbReference>
<dbReference type="GO" id="GO:0005886">
    <property type="term" value="C:plasma membrane"/>
    <property type="evidence" value="ECO:0007669"/>
    <property type="project" value="TreeGrafter"/>
</dbReference>
<evidence type="ECO:0000313" key="13">
    <source>
        <dbReference type="WBParaSite" id="GPUH_0002435801-mRNA-1"/>
    </source>
</evidence>
<dbReference type="WBParaSite" id="GPUH_0002435801-mRNA-1">
    <property type="protein sequence ID" value="GPUH_0002435801-mRNA-1"/>
    <property type="gene ID" value="GPUH_0002435801"/>
</dbReference>
<dbReference type="AlphaFoldDB" id="A0A183ETN7"/>
<keyword evidence="5" id="KW-0547">Nucleotide-binding</keyword>
<accession>A0A183ETN7</accession>
<evidence type="ECO:0000313" key="11">
    <source>
        <dbReference type="EMBL" id="VDN42694.1"/>
    </source>
</evidence>
<comment type="subcellular location">
    <subcellularLocation>
        <location evidence="1">Membrane</location>
        <topology evidence="1">Single-pass type I membrane protein</topology>
    </subcellularLocation>
</comment>
<protein>
    <submittedName>
        <fullName evidence="13">Pkinase_Tyr domain-containing protein</fullName>
    </submittedName>
</protein>
<keyword evidence="2" id="KW-0812">Transmembrane</keyword>
<reference evidence="11 12" key="2">
    <citation type="submission" date="2018-11" db="EMBL/GenBank/DDBJ databases">
        <authorList>
            <consortium name="Pathogen Informatics"/>
        </authorList>
    </citation>
    <scope>NUCLEOTIDE SEQUENCE [LARGE SCALE GENOMIC DNA]</scope>
</reference>
<dbReference type="GO" id="GO:0043235">
    <property type="term" value="C:receptor complex"/>
    <property type="evidence" value="ECO:0007669"/>
    <property type="project" value="TreeGrafter"/>
</dbReference>
<feature type="region of interest" description="Disordered" evidence="9">
    <location>
        <begin position="67"/>
        <end position="90"/>
    </location>
</feature>
<evidence type="ECO:0000256" key="1">
    <source>
        <dbReference type="ARBA" id="ARBA00004479"/>
    </source>
</evidence>
<dbReference type="Proteomes" id="UP000271098">
    <property type="component" value="Unassembled WGS sequence"/>
</dbReference>
<keyword evidence="3" id="KW-0732">Signal</keyword>
<reference evidence="13" key="1">
    <citation type="submission" date="2016-06" db="UniProtKB">
        <authorList>
            <consortium name="WormBaseParasite"/>
        </authorList>
    </citation>
    <scope>IDENTIFICATION</scope>
</reference>
<evidence type="ECO:0000259" key="10">
    <source>
        <dbReference type="Pfam" id="PF07714"/>
    </source>
</evidence>
<dbReference type="Pfam" id="PF07714">
    <property type="entry name" value="PK_Tyr_Ser-Thr"/>
    <property type="match status" value="1"/>
</dbReference>
<organism evidence="13">
    <name type="scientific">Gongylonema pulchrum</name>
    <dbReference type="NCBI Taxonomy" id="637853"/>
    <lineage>
        <taxon>Eukaryota</taxon>
        <taxon>Metazoa</taxon>
        <taxon>Ecdysozoa</taxon>
        <taxon>Nematoda</taxon>
        <taxon>Chromadorea</taxon>
        <taxon>Rhabditida</taxon>
        <taxon>Spirurina</taxon>
        <taxon>Spiruromorpha</taxon>
        <taxon>Spiruroidea</taxon>
        <taxon>Gongylonematidae</taxon>
        <taxon>Gongylonema</taxon>
    </lineage>
</organism>
<dbReference type="GO" id="GO:0004714">
    <property type="term" value="F:transmembrane receptor protein tyrosine kinase activity"/>
    <property type="evidence" value="ECO:0007669"/>
    <property type="project" value="TreeGrafter"/>
</dbReference>
<dbReference type="InterPro" id="IPR050122">
    <property type="entry name" value="RTK"/>
</dbReference>
<name>A0A183ETN7_9BILA</name>
<evidence type="ECO:0000256" key="9">
    <source>
        <dbReference type="SAM" id="MobiDB-lite"/>
    </source>
</evidence>